<evidence type="ECO:0000259" key="1">
    <source>
        <dbReference type="PROSITE" id="PS51186"/>
    </source>
</evidence>
<dbReference type="InterPro" id="IPR000182">
    <property type="entry name" value="GNAT_dom"/>
</dbReference>
<evidence type="ECO:0000313" key="3">
    <source>
        <dbReference type="Proteomes" id="UP000641206"/>
    </source>
</evidence>
<dbReference type="PROSITE" id="PS51186">
    <property type="entry name" value="GNAT"/>
    <property type="match status" value="1"/>
</dbReference>
<reference evidence="3" key="1">
    <citation type="journal article" date="2019" name="Int. J. Syst. Evol. Microbiol.">
        <title>The Global Catalogue of Microorganisms (GCM) 10K type strain sequencing project: providing services to taxonomists for standard genome sequencing and annotation.</title>
        <authorList>
            <consortium name="The Broad Institute Genomics Platform"/>
            <consortium name="The Broad Institute Genome Sequencing Center for Infectious Disease"/>
            <person name="Wu L."/>
            <person name="Ma J."/>
        </authorList>
    </citation>
    <scope>NUCLEOTIDE SEQUENCE [LARGE SCALE GENOMIC DNA]</scope>
    <source>
        <strain evidence="3">CGMCC 1.7693</strain>
    </source>
</reference>
<sequence>MVELRKITENNIDEVIALEVGENQKDFIMATNLRYIADAYVLNAEGEPTIPFAIYADGVVVGFLMYCYDTLDHESFENEAFYRKKGYFVQHMMIDKHYQGKRYGKLAFEKMLMDIEAMPYGEAEYIALFYHADNIKAKALYASFGFSEPGIIQDNSVMAVKTL</sequence>
<evidence type="ECO:0000313" key="2">
    <source>
        <dbReference type="EMBL" id="GGP09367.1"/>
    </source>
</evidence>
<keyword evidence="3" id="KW-1185">Reference proteome</keyword>
<proteinExistence type="predicted"/>
<feature type="domain" description="N-acetyltransferase" evidence="1">
    <location>
        <begin position="2"/>
        <end position="163"/>
    </location>
</feature>
<dbReference type="Proteomes" id="UP000641206">
    <property type="component" value="Unassembled WGS sequence"/>
</dbReference>
<dbReference type="CDD" id="cd04301">
    <property type="entry name" value="NAT_SF"/>
    <property type="match status" value="1"/>
</dbReference>
<gene>
    <name evidence="2" type="ORF">GCM10011346_13150</name>
</gene>
<dbReference type="SUPFAM" id="SSF55729">
    <property type="entry name" value="Acyl-CoA N-acyltransferases (Nat)"/>
    <property type="match status" value="1"/>
</dbReference>
<name>A0ABQ2NRD8_9BACI</name>
<comment type="caution">
    <text evidence="2">The sequence shown here is derived from an EMBL/GenBank/DDBJ whole genome shotgun (WGS) entry which is preliminary data.</text>
</comment>
<organism evidence="2 3">
    <name type="scientific">Oceanobacillus neutriphilus</name>
    <dbReference type="NCBI Taxonomy" id="531815"/>
    <lineage>
        <taxon>Bacteria</taxon>
        <taxon>Bacillati</taxon>
        <taxon>Bacillota</taxon>
        <taxon>Bacilli</taxon>
        <taxon>Bacillales</taxon>
        <taxon>Bacillaceae</taxon>
        <taxon>Oceanobacillus</taxon>
    </lineage>
</organism>
<accession>A0ABQ2NRD8</accession>
<protein>
    <submittedName>
        <fullName evidence="2">N-acetyltransferase</fullName>
    </submittedName>
</protein>
<dbReference type="Gene3D" id="3.40.630.30">
    <property type="match status" value="1"/>
</dbReference>
<dbReference type="EMBL" id="BMLW01000003">
    <property type="protein sequence ID" value="GGP09367.1"/>
    <property type="molecule type" value="Genomic_DNA"/>
</dbReference>
<dbReference type="RefSeq" id="WP_188733650.1">
    <property type="nucleotide sequence ID" value="NZ_BMLW01000003.1"/>
</dbReference>
<dbReference type="InterPro" id="IPR016181">
    <property type="entry name" value="Acyl_CoA_acyltransferase"/>
</dbReference>
<dbReference type="Pfam" id="PF00583">
    <property type="entry name" value="Acetyltransf_1"/>
    <property type="match status" value="1"/>
</dbReference>